<feature type="compositionally biased region" description="Polar residues" evidence="1">
    <location>
        <begin position="343"/>
        <end position="352"/>
    </location>
</feature>
<dbReference type="OrthoDB" id="3257151at2759"/>
<evidence type="ECO:0008006" key="4">
    <source>
        <dbReference type="Google" id="ProtNLM"/>
    </source>
</evidence>
<feature type="compositionally biased region" description="Basic and acidic residues" evidence="1">
    <location>
        <begin position="147"/>
        <end position="156"/>
    </location>
</feature>
<feature type="compositionally biased region" description="Polar residues" evidence="1">
    <location>
        <begin position="178"/>
        <end position="191"/>
    </location>
</feature>
<evidence type="ECO:0000313" key="2">
    <source>
        <dbReference type="EMBL" id="KAF7365421.1"/>
    </source>
</evidence>
<evidence type="ECO:0000313" key="3">
    <source>
        <dbReference type="Proteomes" id="UP000620124"/>
    </source>
</evidence>
<protein>
    <recommendedName>
        <fullName evidence="4">Homeobox domain-containing protein</fullName>
    </recommendedName>
</protein>
<feature type="compositionally biased region" description="Low complexity" evidence="1">
    <location>
        <begin position="320"/>
        <end position="329"/>
    </location>
</feature>
<dbReference type="Proteomes" id="UP000620124">
    <property type="component" value="Unassembled WGS sequence"/>
</dbReference>
<dbReference type="AlphaFoldDB" id="A0A8H6YW56"/>
<feature type="region of interest" description="Disordered" evidence="1">
    <location>
        <begin position="95"/>
        <end position="376"/>
    </location>
</feature>
<name>A0A8H6YW56_9AGAR</name>
<reference evidence="2" key="1">
    <citation type="submission" date="2020-05" db="EMBL/GenBank/DDBJ databases">
        <title>Mycena genomes resolve the evolution of fungal bioluminescence.</title>
        <authorList>
            <person name="Tsai I.J."/>
        </authorList>
    </citation>
    <scope>NUCLEOTIDE SEQUENCE</scope>
    <source>
        <strain evidence="2">CCC161011</strain>
    </source>
</reference>
<organism evidence="2 3">
    <name type="scientific">Mycena venus</name>
    <dbReference type="NCBI Taxonomy" id="2733690"/>
    <lineage>
        <taxon>Eukaryota</taxon>
        <taxon>Fungi</taxon>
        <taxon>Dikarya</taxon>
        <taxon>Basidiomycota</taxon>
        <taxon>Agaricomycotina</taxon>
        <taxon>Agaricomycetes</taxon>
        <taxon>Agaricomycetidae</taxon>
        <taxon>Agaricales</taxon>
        <taxon>Marasmiineae</taxon>
        <taxon>Mycenaceae</taxon>
        <taxon>Mycena</taxon>
    </lineage>
</organism>
<gene>
    <name evidence="2" type="ORF">MVEN_00414900</name>
</gene>
<feature type="compositionally biased region" description="Low complexity" evidence="1">
    <location>
        <begin position="260"/>
        <end position="272"/>
    </location>
</feature>
<feature type="compositionally biased region" description="Low complexity" evidence="1">
    <location>
        <begin position="290"/>
        <end position="306"/>
    </location>
</feature>
<feature type="compositionally biased region" description="Polar residues" evidence="1">
    <location>
        <begin position="158"/>
        <end position="168"/>
    </location>
</feature>
<dbReference type="GO" id="GO:0003677">
    <property type="term" value="F:DNA binding"/>
    <property type="evidence" value="ECO:0007669"/>
    <property type="project" value="InterPro"/>
</dbReference>
<dbReference type="InterPro" id="IPR001356">
    <property type="entry name" value="HD"/>
</dbReference>
<feature type="region of interest" description="Disordered" evidence="1">
    <location>
        <begin position="413"/>
        <end position="434"/>
    </location>
</feature>
<accession>A0A8H6YW56</accession>
<dbReference type="EMBL" id="JACAZI010000003">
    <property type="protein sequence ID" value="KAF7365421.1"/>
    <property type="molecule type" value="Genomic_DNA"/>
</dbReference>
<proteinExistence type="predicted"/>
<keyword evidence="3" id="KW-1185">Reference proteome</keyword>
<evidence type="ECO:0000256" key="1">
    <source>
        <dbReference type="SAM" id="MobiDB-lite"/>
    </source>
</evidence>
<comment type="caution">
    <text evidence="2">The sequence shown here is derived from an EMBL/GenBank/DDBJ whole genome shotgun (WGS) entry which is preliminary data.</text>
</comment>
<sequence>MTLTHSPLTLPQHRQVRSHLFILTNYPLSGPPTPRIPSVESRRAWAHARGLNPTHVHRWFSRRRAVAKKLKIKIPDEMYELPVGNPPVVPVAIKDEPAEPEIPAPTAPTKRTRKKITTIEVSNPSKKQSKKKAKDDDSEASSSSAPKDLKRKRDELSNDNGPESVTQPKNKKKKLAGNTATNAKQSRTTVQIEPDVAEEPAPSAPTMKSKRKLKKTDIELPAENPAPTKTVSKRKRNAQTDSTSDDVPETATQPKKKAKTVTVESSAETTVEPDTPVIRRSRKKTVRFDSPTSSAPPASSPTLYASSPPPSDAPTVVDDSLSSSPLSKSSNERGLTAKARTLQLAQAGTGNRSAKENRAPLKSALKMTKAPKKRTAKVAVTAAVPEEEEEEEVLLCDQGKGLAPTGFTCPLCAPTPDDDRDATEAPDGSEPQERFDWHFGFSPFSGPLDDYTGVSVDVTPLSAIPFLAAPSAFLAPVTPELPLDSLTYEADGYIEIDGQKFTYDGMAVIEEGGGEFFPVLPTVNEWKALADGRLLMDSGGNWGRPDIEVRDEDAEGEVDVDIEGMGVVASAPAGAAGDKDAEGEVTVDLKDIDVAAVRISNEDSWGLEDVEGLEDTFALRLPPYHFSDEEDEDED</sequence>
<dbReference type="CDD" id="cd00086">
    <property type="entry name" value="homeodomain"/>
    <property type="match status" value="1"/>
</dbReference>